<reference evidence="3" key="1">
    <citation type="journal article" date="2021" name="BMC Genomics">
        <title>Chromosome-level genome assembly and manually-curated proteome of model necrotroph Parastagonospora nodorum Sn15 reveals a genome-wide trove of candidate effector homologs, and redundancy of virulence-related functions within an accessory chromosome.</title>
        <authorList>
            <person name="Bertazzoni S."/>
            <person name="Jones D.A.B."/>
            <person name="Phan H.T."/>
            <person name="Tan K.-C."/>
            <person name="Hane J.K."/>
        </authorList>
    </citation>
    <scope>NUCLEOTIDE SEQUENCE [LARGE SCALE GENOMIC DNA]</scope>
    <source>
        <strain evidence="3">SN15 / ATCC MYA-4574 / FGSC 10173)</strain>
    </source>
</reference>
<feature type="region of interest" description="Disordered" evidence="1">
    <location>
        <begin position="212"/>
        <end position="287"/>
    </location>
</feature>
<name>A0A7U2FHA8_PHANO</name>
<feature type="region of interest" description="Disordered" evidence="1">
    <location>
        <begin position="383"/>
        <end position="421"/>
    </location>
</feature>
<sequence>MRYDFWDVILFPKDSPVPIQEFKTACYHASDTRLHQPPTLACYISSLPPTTPFRISIHSWAPAAKPSAVIESRRKAHQKIMYMIQVIVDGARVFRGCFDIPSKWPQEIAHEKRAHTSTDHPTSQHKTPLGFPPFAQQTLMQPTWESRDPRGRINIVLSEQLISTGGSLGESDLESSNEIVCFSFQHAPKDVLEQAGISWPIRNPLYLSGVHSDHASPNSTVPSPKLARTQGMSNADKINSPHKPASMSMSSFMRSRNSEPFQRPRTQPPAHSHFPKPPLGARGHSRADIWDDSFGSFRDNHDSISLDSWSTHRSTSNSTGDALLGDGIFGPSHASRPPAWRNPPLKFQASAKPNWAGQRSRKDRDKQVVLTLRDDQLGQIIQAISPPKRHQDLAQGPETQSGGYSGRPPAPHMYCPPKMGSLSLTGPPSAAALARKSSYSNLNAALRNAQNRPSPGKPVVTHHSKTHATAMYHPSASSNKENFPPSQSRLPTAFPAANRVPTPDIFAPSLAQWDSDVSMRNPSSLFSGYNQAGSRIPVLSEIHNKHSPAHTPSNLGGIKSRKEGLTRDSPHLSEQGARHDQSLLPQTTSNQSTVERPMGREHLSISRNTPRRRSKAIPDIVEIIDVDAIDPDLNAEAPIDATKLSPYQTQHKPGMSSMDSTTRIERETRDALGVYLDAHSDIDMGPELAHALRESTVVEGLGTSPRLNTGTSGFEHAAKRKREVTQETESPVSKREKGGNPDVEEVADVDMPGKREE</sequence>
<feature type="compositionally biased region" description="Polar residues" evidence="1">
    <location>
        <begin position="475"/>
        <end position="490"/>
    </location>
</feature>
<dbReference type="EMBL" id="CP069036">
    <property type="protein sequence ID" value="QRD02816.1"/>
    <property type="molecule type" value="Genomic_DNA"/>
</dbReference>
<feature type="region of interest" description="Disordered" evidence="1">
    <location>
        <begin position="544"/>
        <end position="612"/>
    </location>
</feature>
<accession>A0A7U2FHA8</accession>
<dbReference type="RefSeq" id="XP_001801783.1">
    <property type="nucleotide sequence ID" value="XM_001801731.1"/>
</dbReference>
<dbReference type="OMA" id="DSHVPIQ"/>
<evidence type="ECO:0000256" key="1">
    <source>
        <dbReference type="SAM" id="MobiDB-lite"/>
    </source>
</evidence>
<evidence type="ECO:0000313" key="2">
    <source>
        <dbReference type="EMBL" id="QRD02816.1"/>
    </source>
</evidence>
<dbReference type="KEGG" id="pno:SNOG_11543"/>
<evidence type="ECO:0000313" key="3">
    <source>
        <dbReference type="Proteomes" id="UP000663193"/>
    </source>
</evidence>
<dbReference type="VEuPathDB" id="FungiDB:JI435_115430"/>
<protein>
    <submittedName>
        <fullName evidence="2">Uncharacterized protein</fullName>
    </submittedName>
</protein>
<dbReference type="OrthoDB" id="5417628at2759"/>
<dbReference type="AlphaFoldDB" id="A0A7U2FHA8"/>
<proteinExistence type="predicted"/>
<feature type="region of interest" description="Disordered" evidence="1">
    <location>
        <begin position="700"/>
        <end position="757"/>
    </location>
</feature>
<organism evidence="2 3">
    <name type="scientific">Phaeosphaeria nodorum (strain SN15 / ATCC MYA-4574 / FGSC 10173)</name>
    <name type="common">Glume blotch fungus</name>
    <name type="synonym">Parastagonospora nodorum</name>
    <dbReference type="NCBI Taxonomy" id="321614"/>
    <lineage>
        <taxon>Eukaryota</taxon>
        <taxon>Fungi</taxon>
        <taxon>Dikarya</taxon>
        <taxon>Ascomycota</taxon>
        <taxon>Pezizomycotina</taxon>
        <taxon>Dothideomycetes</taxon>
        <taxon>Pleosporomycetidae</taxon>
        <taxon>Pleosporales</taxon>
        <taxon>Pleosporineae</taxon>
        <taxon>Phaeosphaeriaceae</taxon>
        <taxon>Parastagonospora</taxon>
    </lineage>
</organism>
<feature type="compositionally biased region" description="Basic and acidic residues" evidence="1">
    <location>
        <begin position="560"/>
        <end position="581"/>
    </location>
</feature>
<feature type="region of interest" description="Disordered" evidence="1">
    <location>
        <begin position="323"/>
        <end position="366"/>
    </location>
</feature>
<dbReference type="Proteomes" id="UP000663193">
    <property type="component" value="Chromosome 14"/>
</dbReference>
<keyword evidence="3" id="KW-1185">Reference proteome</keyword>
<gene>
    <name evidence="2" type="ORF">JI435_115430</name>
</gene>
<feature type="compositionally biased region" description="Low complexity" evidence="1">
    <location>
        <begin position="246"/>
        <end position="255"/>
    </location>
</feature>
<feature type="region of interest" description="Disordered" evidence="1">
    <location>
        <begin position="472"/>
        <end position="493"/>
    </location>
</feature>
<feature type="compositionally biased region" description="Polar residues" evidence="1">
    <location>
        <begin position="583"/>
        <end position="594"/>
    </location>
</feature>